<dbReference type="AlphaFoldDB" id="A0A8S9KX18"/>
<reference evidence="2" key="1">
    <citation type="submission" date="2019-12" db="EMBL/GenBank/DDBJ databases">
        <title>Genome sequencing and annotation of Brassica cretica.</title>
        <authorList>
            <person name="Studholme D.J."/>
            <person name="Sarris P.F."/>
        </authorList>
    </citation>
    <scope>NUCLEOTIDE SEQUENCE</scope>
    <source>
        <strain evidence="2">PFS-001/15</strain>
        <tissue evidence="2">Leaf</tissue>
    </source>
</reference>
<organism evidence="2 3">
    <name type="scientific">Brassica cretica</name>
    <name type="common">Mustard</name>
    <dbReference type="NCBI Taxonomy" id="69181"/>
    <lineage>
        <taxon>Eukaryota</taxon>
        <taxon>Viridiplantae</taxon>
        <taxon>Streptophyta</taxon>
        <taxon>Embryophyta</taxon>
        <taxon>Tracheophyta</taxon>
        <taxon>Spermatophyta</taxon>
        <taxon>Magnoliopsida</taxon>
        <taxon>eudicotyledons</taxon>
        <taxon>Gunneridae</taxon>
        <taxon>Pentapetalae</taxon>
        <taxon>rosids</taxon>
        <taxon>malvids</taxon>
        <taxon>Brassicales</taxon>
        <taxon>Brassicaceae</taxon>
        <taxon>Brassiceae</taxon>
        <taxon>Brassica</taxon>
    </lineage>
</organism>
<gene>
    <name evidence="2" type="ORF">F2Q68_00008588</name>
</gene>
<feature type="region of interest" description="Disordered" evidence="1">
    <location>
        <begin position="1"/>
        <end position="70"/>
    </location>
</feature>
<dbReference type="EMBL" id="QGKW02000717">
    <property type="protein sequence ID" value="KAF2598267.1"/>
    <property type="molecule type" value="Genomic_DNA"/>
</dbReference>
<protein>
    <submittedName>
        <fullName evidence="2">Uncharacterized protein</fullName>
    </submittedName>
</protein>
<feature type="compositionally biased region" description="Basic residues" evidence="1">
    <location>
        <begin position="13"/>
        <end position="30"/>
    </location>
</feature>
<comment type="caution">
    <text evidence="2">The sequence shown here is derived from an EMBL/GenBank/DDBJ whole genome shotgun (WGS) entry which is preliminary data.</text>
</comment>
<evidence type="ECO:0000256" key="1">
    <source>
        <dbReference type="SAM" id="MobiDB-lite"/>
    </source>
</evidence>
<evidence type="ECO:0000313" key="2">
    <source>
        <dbReference type="EMBL" id="KAF2598267.1"/>
    </source>
</evidence>
<dbReference type="Proteomes" id="UP000712281">
    <property type="component" value="Unassembled WGS sequence"/>
</dbReference>
<name>A0A8S9KX18_BRACR</name>
<accession>A0A8S9KX18</accession>
<feature type="compositionally biased region" description="Basic and acidic residues" evidence="1">
    <location>
        <begin position="31"/>
        <end position="43"/>
    </location>
</feature>
<evidence type="ECO:0000313" key="3">
    <source>
        <dbReference type="Proteomes" id="UP000712281"/>
    </source>
</evidence>
<proteinExistence type="predicted"/>
<sequence length="70" mass="7806">MERECPRIPSWRTGRRRGGKTIESRRRRRCSPFEEDKPDEVGNRDVAATEDPVGPSALGAPEEVGQDSAP</sequence>